<name>A0ABD0TV45_DENTH</name>
<sequence>MEVVKLGPTAVEAGGPPATLPRKHDGIGSGIVSLSVSPYSDSTFPLLLLLLLQKVLRKIMERRALWLKEAKWKLERERINRTREGGE</sequence>
<evidence type="ECO:0000313" key="2">
    <source>
        <dbReference type="EMBL" id="KAL0903546.1"/>
    </source>
</evidence>
<feature type="region of interest" description="Disordered" evidence="1">
    <location>
        <begin position="1"/>
        <end position="22"/>
    </location>
</feature>
<keyword evidence="3" id="KW-1185">Reference proteome</keyword>
<comment type="caution">
    <text evidence="2">The sequence shown here is derived from an EMBL/GenBank/DDBJ whole genome shotgun (WGS) entry which is preliminary data.</text>
</comment>
<evidence type="ECO:0000313" key="3">
    <source>
        <dbReference type="Proteomes" id="UP001552299"/>
    </source>
</evidence>
<accession>A0ABD0TV45</accession>
<dbReference type="Proteomes" id="UP001552299">
    <property type="component" value="Unassembled WGS sequence"/>
</dbReference>
<proteinExistence type="predicted"/>
<reference evidence="2 3" key="1">
    <citation type="journal article" date="2024" name="Plant Biotechnol. J.">
        <title>Dendrobium thyrsiflorum genome and its molecular insights into genes involved in important horticultural traits.</title>
        <authorList>
            <person name="Chen B."/>
            <person name="Wang J.Y."/>
            <person name="Zheng P.J."/>
            <person name="Li K.L."/>
            <person name="Liang Y.M."/>
            <person name="Chen X.F."/>
            <person name="Zhang C."/>
            <person name="Zhao X."/>
            <person name="He X."/>
            <person name="Zhang G.Q."/>
            <person name="Liu Z.J."/>
            <person name="Xu Q."/>
        </authorList>
    </citation>
    <scope>NUCLEOTIDE SEQUENCE [LARGE SCALE GENOMIC DNA]</scope>
    <source>
        <strain evidence="2">GZMU011</strain>
    </source>
</reference>
<gene>
    <name evidence="2" type="ORF">M5K25_027933</name>
</gene>
<dbReference type="EMBL" id="JANQDX010000020">
    <property type="protein sequence ID" value="KAL0903546.1"/>
    <property type="molecule type" value="Genomic_DNA"/>
</dbReference>
<organism evidence="2 3">
    <name type="scientific">Dendrobium thyrsiflorum</name>
    <name type="common">Pinecone-like raceme dendrobium</name>
    <name type="synonym">Orchid</name>
    <dbReference type="NCBI Taxonomy" id="117978"/>
    <lineage>
        <taxon>Eukaryota</taxon>
        <taxon>Viridiplantae</taxon>
        <taxon>Streptophyta</taxon>
        <taxon>Embryophyta</taxon>
        <taxon>Tracheophyta</taxon>
        <taxon>Spermatophyta</taxon>
        <taxon>Magnoliopsida</taxon>
        <taxon>Liliopsida</taxon>
        <taxon>Asparagales</taxon>
        <taxon>Orchidaceae</taxon>
        <taxon>Epidendroideae</taxon>
        <taxon>Malaxideae</taxon>
        <taxon>Dendrobiinae</taxon>
        <taxon>Dendrobium</taxon>
    </lineage>
</organism>
<evidence type="ECO:0000256" key="1">
    <source>
        <dbReference type="SAM" id="MobiDB-lite"/>
    </source>
</evidence>
<dbReference type="AlphaFoldDB" id="A0ABD0TV45"/>
<protein>
    <submittedName>
        <fullName evidence="2">Uncharacterized protein</fullName>
    </submittedName>
</protein>